<feature type="region of interest" description="Disordered" evidence="1">
    <location>
        <begin position="1"/>
        <end position="50"/>
    </location>
</feature>
<proteinExistence type="predicted"/>
<comment type="caution">
    <text evidence="2">The sequence shown here is derived from an EMBL/GenBank/DDBJ whole genome shotgun (WGS) entry which is preliminary data.</text>
</comment>
<name>A0A150GDU7_GONPE</name>
<evidence type="ECO:0000313" key="2">
    <source>
        <dbReference type="EMBL" id="KXZ47765.1"/>
    </source>
</evidence>
<dbReference type="Proteomes" id="UP000075714">
    <property type="component" value="Unassembled WGS sequence"/>
</dbReference>
<reference evidence="3" key="1">
    <citation type="journal article" date="2016" name="Nat. Commun.">
        <title>The Gonium pectorale genome demonstrates co-option of cell cycle regulation during the evolution of multicellularity.</title>
        <authorList>
            <person name="Hanschen E.R."/>
            <person name="Marriage T.N."/>
            <person name="Ferris P.J."/>
            <person name="Hamaji T."/>
            <person name="Toyoda A."/>
            <person name="Fujiyama A."/>
            <person name="Neme R."/>
            <person name="Noguchi H."/>
            <person name="Minakuchi Y."/>
            <person name="Suzuki M."/>
            <person name="Kawai-Toyooka H."/>
            <person name="Smith D.R."/>
            <person name="Sparks H."/>
            <person name="Anderson J."/>
            <person name="Bakaric R."/>
            <person name="Luria V."/>
            <person name="Karger A."/>
            <person name="Kirschner M.W."/>
            <person name="Durand P.M."/>
            <person name="Michod R.E."/>
            <person name="Nozaki H."/>
            <person name="Olson B.J."/>
        </authorList>
    </citation>
    <scope>NUCLEOTIDE SEQUENCE [LARGE SCALE GENOMIC DNA]</scope>
    <source>
        <strain evidence="3">NIES-2863</strain>
    </source>
</reference>
<dbReference type="AlphaFoldDB" id="A0A150GDU7"/>
<accession>A0A150GDU7</accession>
<feature type="compositionally biased region" description="Basic and acidic residues" evidence="1">
    <location>
        <begin position="1"/>
        <end position="15"/>
    </location>
</feature>
<keyword evidence="3" id="KW-1185">Reference proteome</keyword>
<feature type="compositionally biased region" description="Basic and acidic residues" evidence="1">
    <location>
        <begin position="29"/>
        <end position="43"/>
    </location>
</feature>
<organism evidence="2 3">
    <name type="scientific">Gonium pectorale</name>
    <name type="common">Green alga</name>
    <dbReference type="NCBI Taxonomy" id="33097"/>
    <lineage>
        <taxon>Eukaryota</taxon>
        <taxon>Viridiplantae</taxon>
        <taxon>Chlorophyta</taxon>
        <taxon>core chlorophytes</taxon>
        <taxon>Chlorophyceae</taxon>
        <taxon>CS clade</taxon>
        <taxon>Chlamydomonadales</taxon>
        <taxon>Volvocaceae</taxon>
        <taxon>Gonium</taxon>
    </lineage>
</organism>
<gene>
    <name evidence="2" type="ORF">GPECTOR_33g647</name>
</gene>
<dbReference type="EMBL" id="LSYV01000034">
    <property type="protein sequence ID" value="KXZ47765.1"/>
    <property type="molecule type" value="Genomic_DNA"/>
</dbReference>
<evidence type="ECO:0000313" key="3">
    <source>
        <dbReference type="Proteomes" id="UP000075714"/>
    </source>
</evidence>
<protein>
    <submittedName>
        <fullName evidence="2">Uncharacterized protein</fullName>
    </submittedName>
</protein>
<feature type="region of interest" description="Disordered" evidence="1">
    <location>
        <begin position="133"/>
        <end position="163"/>
    </location>
</feature>
<evidence type="ECO:0000256" key="1">
    <source>
        <dbReference type="SAM" id="MobiDB-lite"/>
    </source>
</evidence>
<feature type="compositionally biased region" description="Acidic residues" evidence="1">
    <location>
        <begin position="146"/>
        <end position="155"/>
    </location>
</feature>
<dbReference type="OrthoDB" id="546153at2759"/>
<sequence>MFKLLAAHEEREPRAVLKCQSKRAQKKIQARERKAEEREESSRHNGSNGGFDNGDLNLGLLWDLLEGGLSLLPDALAEAAPNGDLERLAPDAQAAIRRLVAEQCAAGEGDKPARGLSQEDMITMMARAHNRQLRINGFTQRSGGSEGDDGDDSDDDDRHYYGREEGEVVTRTWRHTREWMERNDWVRVTDTDGKHFKYRRLLPNGQIQTQTVCCSSSDSLRGVRNLQSDLAKKVSDTEANAVIREWRRAQRQRKTGPAASGAQ</sequence>